<accession>A0A7C4RRL8</accession>
<dbReference type="AlphaFoldDB" id="A0A7C4RRL8"/>
<sequence>MKTVALWCLMFLAGLGYPFAACACSCSWNGPFLTVSKDAPLIVHGRVLRHHSGQSPTMDVLVLETFKGGLLDSGIVVQMGDGMQCRPKLEGFPPDSEWIVALNGPGSQPGDGWAVSSCGEYWLRVEKGEVIGSIDGTQSQVKRMPLDELKGKVRYPRFQATFKGKVVQGKPFQHPFGDLFVFVLEPMPAGWEIVIKEHGRDENLARLTPPFHFVPNPRFIEGWHLSKNPSKCKTREYLADAGPANPRSFIFSPEVGKTLNYPVQAPEVEQIQRFGRGSLTIEKFKLLPAADGCPIIEWMQFSVRLEGGY</sequence>
<dbReference type="EMBL" id="DSUH01000190">
    <property type="protein sequence ID" value="HGU32774.1"/>
    <property type="molecule type" value="Genomic_DNA"/>
</dbReference>
<evidence type="ECO:0000256" key="1">
    <source>
        <dbReference type="SAM" id="SignalP"/>
    </source>
</evidence>
<feature type="chain" id="PRO_5027773783" evidence="1">
    <location>
        <begin position="24"/>
        <end position="309"/>
    </location>
</feature>
<proteinExistence type="predicted"/>
<keyword evidence="1" id="KW-0732">Signal</keyword>
<name>A0A7C4RRL8_9BACT</name>
<feature type="signal peptide" evidence="1">
    <location>
        <begin position="1"/>
        <end position="23"/>
    </location>
</feature>
<organism evidence="2">
    <name type="scientific">Desulfatirhabdium butyrativorans</name>
    <dbReference type="NCBI Taxonomy" id="340467"/>
    <lineage>
        <taxon>Bacteria</taxon>
        <taxon>Pseudomonadati</taxon>
        <taxon>Thermodesulfobacteriota</taxon>
        <taxon>Desulfobacteria</taxon>
        <taxon>Desulfobacterales</taxon>
        <taxon>Desulfatirhabdiaceae</taxon>
        <taxon>Desulfatirhabdium</taxon>
    </lineage>
</organism>
<dbReference type="PROSITE" id="PS51257">
    <property type="entry name" value="PROKAR_LIPOPROTEIN"/>
    <property type="match status" value="1"/>
</dbReference>
<protein>
    <submittedName>
        <fullName evidence="2">Uncharacterized protein</fullName>
    </submittedName>
</protein>
<comment type="caution">
    <text evidence="2">The sequence shown here is derived from an EMBL/GenBank/DDBJ whole genome shotgun (WGS) entry which is preliminary data.</text>
</comment>
<evidence type="ECO:0000313" key="2">
    <source>
        <dbReference type="EMBL" id="HGU32774.1"/>
    </source>
</evidence>
<reference evidence="2" key="1">
    <citation type="journal article" date="2020" name="mSystems">
        <title>Genome- and Community-Level Interaction Insights into Carbon Utilization and Element Cycling Functions of Hydrothermarchaeota in Hydrothermal Sediment.</title>
        <authorList>
            <person name="Zhou Z."/>
            <person name="Liu Y."/>
            <person name="Xu W."/>
            <person name="Pan J."/>
            <person name="Luo Z.H."/>
            <person name="Li M."/>
        </authorList>
    </citation>
    <scope>NUCLEOTIDE SEQUENCE [LARGE SCALE GENOMIC DNA]</scope>
    <source>
        <strain evidence="2">SpSt-477</strain>
    </source>
</reference>
<gene>
    <name evidence="2" type="ORF">ENS29_07960</name>
</gene>